<protein>
    <submittedName>
        <fullName evidence="1">Uncharacterized protein</fullName>
    </submittedName>
</protein>
<evidence type="ECO:0000313" key="1">
    <source>
        <dbReference type="EMBL" id="MDQ0383163.1"/>
    </source>
</evidence>
<dbReference type="InterPro" id="IPR046036">
    <property type="entry name" value="DUF5994"/>
</dbReference>
<dbReference type="Pfam" id="PF19457">
    <property type="entry name" value="DUF5994"/>
    <property type="match status" value="1"/>
</dbReference>
<accession>A0ABU0F6E0</accession>
<keyword evidence="2" id="KW-1185">Reference proteome</keyword>
<sequence>MTSGPRVRNTIPKVMMTTEPPQLKSGSPAKLMAPIPGYVDGAWWPRTRDLSAELPALLAVLAARLGPIAGLSYHSAAWDPGARRFGSAGSLVPRGGYRRQNQDTVEVRTLSGDRVTLAVVSSDGEPAPESRLRIHA</sequence>
<reference evidence="1 2" key="1">
    <citation type="submission" date="2023-07" db="EMBL/GenBank/DDBJ databases">
        <title>Sequencing the genomes of 1000 actinobacteria strains.</title>
        <authorList>
            <person name="Klenk H.-P."/>
        </authorList>
    </citation>
    <scope>NUCLEOTIDE SEQUENCE [LARGE SCALE GENOMIC DNA]</scope>
    <source>
        <strain evidence="1 2">DSM 45805</strain>
    </source>
</reference>
<evidence type="ECO:0000313" key="2">
    <source>
        <dbReference type="Proteomes" id="UP001229651"/>
    </source>
</evidence>
<dbReference type="EMBL" id="JAUSUT010000001">
    <property type="protein sequence ID" value="MDQ0383163.1"/>
    <property type="molecule type" value="Genomic_DNA"/>
</dbReference>
<dbReference type="RefSeq" id="WP_306998963.1">
    <property type="nucleotide sequence ID" value="NZ_JAUSUT010000001.1"/>
</dbReference>
<comment type="caution">
    <text evidence="1">The sequence shown here is derived from an EMBL/GenBank/DDBJ whole genome shotgun (WGS) entry which is preliminary data.</text>
</comment>
<dbReference type="Proteomes" id="UP001229651">
    <property type="component" value="Unassembled WGS sequence"/>
</dbReference>
<name>A0ABU0F6E0_9PSEU</name>
<proteinExistence type="predicted"/>
<organism evidence="1 2">
    <name type="scientific">Amycolatopsis thermophila</name>
    <dbReference type="NCBI Taxonomy" id="206084"/>
    <lineage>
        <taxon>Bacteria</taxon>
        <taxon>Bacillati</taxon>
        <taxon>Actinomycetota</taxon>
        <taxon>Actinomycetes</taxon>
        <taxon>Pseudonocardiales</taxon>
        <taxon>Pseudonocardiaceae</taxon>
        <taxon>Amycolatopsis</taxon>
    </lineage>
</organism>
<gene>
    <name evidence="1" type="ORF">FB470_007157</name>
</gene>